<evidence type="ECO:0000313" key="2">
    <source>
        <dbReference type="EMBL" id="PNR98470.1"/>
    </source>
</evidence>
<reference evidence="2 3" key="1">
    <citation type="submission" date="2013-12" db="EMBL/GenBank/DDBJ databases">
        <title>Comparative genomics of Petrotoga isolates.</title>
        <authorList>
            <person name="Nesbo C.L."/>
            <person name="Charchuk R."/>
            <person name="Chow K."/>
        </authorList>
    </citation>
    <scope>NUCLEOTIDE SEQUENCE [LARGE SCALE GENOMIC DNA]</scope>
    <source>
        <strain evidence="2 3">DSM 10691</strain>
    </source>
</reference>
<feature type="transmembrane region" description="Helical" evidence="1">
    <location>
        <begin position="36"/>
        <end position="54"/>
    </location>
</feature>
<dbReference type="Proteomes" id="UP000236199">
    <property type="component" value="Unassembled WGS sequence"/>
</dbReference>
<comment type="caution">
    <text evidence="2">The sequence shown here is derived from an EMBL/GenBank/DDBJ whole genome shotgun (WGS) entry which is preliminary data.</text>
</comment>
<accession>A0A2K1P6Q0</accession>
<evidence type="ECO:0000313" key="3">
    <source>
        <dbReference type="Proteomes" id="UP000236199"/>
    </source>
</evidence>
<gene>
    <name evidence="2" type="ORF">X928_09250</name>
</gene>
<dbReference type="AlphaFoldDB" id="A0A2K1P6Q0"/>
<dbReference type="PANTHER" id="PTHR34703:SF1">
    <property type="entry name" value="ANTIPORTER SUBUNIT MNHG2-RELATED"/>
    <property type="match status" value="1"/>
</dbReference>
<keyword evidence="1" id="KW-0472">Membrane</keyword>
<proteinExistence type="predicted"/>
<dbReference type="EMBL" id="AZRM01000056">
    <property type="protein sequence ID" value="PNR98470.1"/>
    <property type="molecule type" value="Genomic_DNA"/>
</dbReference>
<protein>
    <submittedName>
        <fullName evidence="2">Cation:proton antiporter</fullName>
    </submittedName>
</protein>
<dbReference type="GO" id="GO:0015385">
    <property type="term" value="F:sodium:proton antiporter activity"/>
    <property type="evidence" value="ECO:0007669"/>
    <property type="project" value="TreeGrafter"/>
</dbReference>
<dbReference type="Pfam" id="PF03334">
    <property type="entry name" value="PhaG_MnhG_YufB"/>
    <property type="match status" value="1"/>
</dbReference>
<feature type="transmembrane region" description="Helical" evidence="1">
    <location>
        <begin position="6"/>
        <end position="24"/>
    </location>
</feature>
<feature type="transmembrane region" description="Helical" evidence="1">
    <location>
        <begin position="60"/>
        <end position="81"/>
    </location>
</feature>
<dbReference type="NCBIfam" id="TIGR01300">
    <property type="entry name" value="CPA3_mnhG_phaG"/>
    <property type="match status" value="1"/>
</dbReference>
<organism evidence="2 3">
    <name type="scientific">Petrotoga miotherma DSM 10691</name>
    <dbReference type="NCBI Taxonomy" id="1434326"/>
    <lineage>
        <taxon>Bacteria</taxon>
        <taxon>Thermotogati</taxon>
        <taxon>Thermotogota</taxon>
        <taxon>Thermotogae</taxon>
        <taxon>Petrotogales</taxon>
        <taxon>Petrotogaceae</taxon>
        <taxon>Petrotoga</taxon>
    </lineage>
</organism>
<dbReference type="NCBIfam" id="NF009314">
    <property type="entry name" value="PRK12674.1-2"/>
    <property type="match status" value="1"/>
</dbReference>
<name>A0A2K1P6Q0_9BACT</name>
<sequence length="112" mass="12178">MKVIGDVLIIIGGIFYLLGGLGIFRMPDVFNRIQAGTKATTLGAFSLILGVGFLNPSWFLKSLILVVFMTITNPVGSSVLARASYLHGAKIAKLQKDDLKGLYEKEEMSQDD</sequence>
<keyword evidence="3" id="KW-1185">Reference proteome</keyword>
<dbReference type="PANTHER" id="PTHR34703">
    <property type="entry name" value="ANTIPORTER SUBUNIT MNHG2-RELATED"/>
    <property type="match status" value="1"/>
</dbReference>
<dbReference type="InterPro" id="IPR005133">
    <property type="entry name" value="PhaG_MnhG_YufB"/>
</dbReference>
<dbReference type="RefSeq" id="WP_103079413.1">
    <property type="nucleotide sequence ID" value="NZ_AZRM01000056.1"/>
</dbReference>
<keyword evidence="1" id="KW-0812">Transmembrane</keyword>
<dbReference type="OrthoDB" id="9806575at2"/>
<keyword evidence="1" id="KW-1133">Transmembrane helix</keyword>
<evidence type="ECO:0000256" key="1">
    <source>
        <dbReference type="SAM" id="Phobius"/>
    </source>
</evidence>